<keyword evidence="3" id="KW-1185">Reference proteome</keyword>
<sequence length="471" mass="54789">QENSQEQHNIHLIVSNITSLKILYNTDYSHDDFPAKFENEEVRKVCCKKHAVKGSNSNELIEIKENPDNYIKPLDIMEKNTQQMITCYRPNITFKEPESVIKHIAECVANNAKYFEIFGEFKVKREDNKEANNCECLANRCVLGLGFSELADHKKQLAERVFENIREEIEKNGSQLDNLNEQKGRVNDKINEIKVQIEIKQKYLLNSSLDPLGRYVNAEEAKQKNYNSYEDYYYDCLPDVEFDDDDILTAKDYQEIYKEMIDKIKQGDKFDVNGYKSSEIKEVIFSEVDLTNNSKEIPKIEKIFILVLPKSCKKSEKKKDTKSQDIENFAEPQWVKEKIATQELDLDELRKSFSNSNEKSTDESLFSNKENNTLEQVINHFPEKVSQFKILELTQFMFAKETSVTKDVEASISFPTLLSELTGFKDTLPGNPNHGYIKPLVRNLLQQLHQNNNPDLDKYLVLRDEIKQPNT</sequence>
<accession>A0ABN7W786</accession>
<evidence type="ECO:0000313" key="3">
    <source>
        <dbReference type="Proteomes" id="UP000789901"/>
    </source>
</evidence>
<dbReference type="EMBL" id="CAJVQB010032203">
    <property type="protein sequence ID" value="CAG8817994.1"/>
    <property type="molecule type" value="Genomic_DNA"/>
</dbReference>
<evidence type="ECO:0000256" key="1">
    <source>
        <dbReference type="SAM" id="Coils"/>
    </source>
</evidence>
<keyword evidence="1" id="KW-0175">Coiled coil</keyword>
<name>A0ABN7W786_GIGMA</name>
<organism evidence="2 3">
    <name type="scientific">Gigaspora margarita</name>
    <dbReference type="NCBI Taxonomy" id="4874"/>
    <lineage>
        <taxon>Eukaryota</taxon>
        <taxon>Fungi</taxon>
        <taxon>Fungi incertae sedis</taxon>
        <taxon>Mucoromycota</taxon>
        <taxon>Glomeromycotina</taxon>
        <taxon>Glomeromycetes</taxon>
        <taxon>Diversisporales</taxon>
        <taxon>Gigasporaceae</taxon>
        <taxon>Gigaspora</taxon>
    </lineage>
</organism>
<gene>
    <name evidence="2" type="ORF">GMARGA_LOCUS26944</name>
</gene>
<dbReference type="Proteomes" id="UP000789901">
    <property type="component" value="Unassembled WGS sequence"/>
</dbReference>
<reference evidence="2 3" key="1">
    <citation type="submission" date="2021-06" db="EMBL/GenBank/DDBJ databases">
        <authorList>
            <person name="Kallberg Y."/>
            <person name="Tangrot J."/>
            <person name="Rosling A."/>
        </authorList>
    </citation>
    <scope>NUCLEOTIDE SEQUENCE [LARGE SCALE GENOMIC DNA]</scope>
    <source>
        <strain evidence="2 3">120-4 pot B 10/14</strain>
    </source>
</reference>
<protein>
    <submittedName>
        <fullName evidence="2">27682_t:CDS:1</fullName>
    </submittedName>
</protein>
<feature type="non-terminal residue" evidence="2">
    <location>
        <position position="1"/>
    </location>
</feature>
<evidence type="ECO:0000313" key="2">
    <source>
        <dbReference type="EMBL" id="CAG8817994.1"/>
    </source>
</evidence>
<proteinExistence type="predicted"/>
<comment type="caution">
    <text evidence="2">The sequence shown here is derived from an EMBL/GenBank/DDBJ whole genome shotgun (WGS) entry which is preliminary data.</text>
</comment>
<feature type="coiled-coil region" evidence="1">
    <location>
        <begin position="162"/>
        <end position="196"/>
    </location>
</feature>